<evidence type="ECO:0000313" key="1">
    <source>
        <dbReference type="EMBL" id="QEW07398.1"/>
    </source>
</evidence>
<dbReference type="EMBL" id="CP044222">
    <property type="protein sequence ID" value="QEW07398.1"/>
    <property type="molecule type" value="Genomic_DNA"/>
</dbReference>
<protein>
    <submittedName>
        <fullName evidence="1">Uncharacterized protein</fullName>
    </submittedName>
</protein>
<keyword evidence="2" id="KW-1185">Reference proteome</keyword>
<sequence length="61" mass="6665">MIELAIDGQIYQADYVVVENVVTVYGDNGFQSTQLGGLSEERVAKILLKGLIQKGLIKPVE</sequence>
<name>A0A5J6LG19_9GAMM</name>
<dbReference type="AlphaFoldDB" id="A0A5J6LG19"/>
<evidence type="ECO:0000313" key="2">
    <source>
        <dbReference type="Proteomes" id="UP000325606"/>
    </source>
</evidence>
<dbReference type="RefSeq" id="WP_151056781.1">
    <property type="nucleotide sequence ID" value="NZ_CP044222.1"/>
</dbReference>
<proteinExistence type="predicted"/>
<dbReference type="Proteomes" id="UP000325606">
    <property type="component" value="Chromosome"/>
</dbReference>
<gene>
    <name evidence="1" type="ORF">F5I99_13355</name>
</gene>
<dbReference type="KEGG" id="nik:F5I99_13355"/>
<reference evidence="1 2" key="1">
    <citation type="submission" date="2019-09" db="EMBL/GenBank/DDBJ databases">
        <title>Nitrincola iocasae sp. nov., a bacterium isolated from the sediment collected at a cold seep field in South China Sea.</title>
        <authorList>
            <person name="Zhang H."/>
            <person name="Wang H."/>
            <person name="Li C."/>
        </authorList>
    </citation>
    <scope>NUCLEOTIDE SEQUENCE [LARGE SCALE GENOMIC DNA]</scope>
    <source>
        <strain evidence="1 2">KXZD1103</strain>
    </source>
</reference>
<accession>A0A5J6LG19</accession>
<organism evidence="1 2">
    <name type="scientific">Nitrincola iocasae</name>
    <dbReference type="NCBI Taxonomy" id="2614693"/>
    <lineage>
        <taxon>Bacteria</taxon>
        <taxon>Pseudomonadati</taxon>
        <taxon>Pseudomonadota</taxon>
        <taxon>Gammaproteobacteria</taxon>
        <taxon>Oceanospirillales</taxon>
        <taxon>Oceanospirillaceae</taxon>
        <taxon>Nitrincola</taxon>
    </lineage>
</organism>